<keyword evidence="1" id="KW-0472">Membrane</keyword>
<gene>
    <name evidence="2" type="ORF">ASZ90_017224</name>
</gene>
<name>A0A0W8E9L5_9ZZZZ</name>
<accession>A0A0W8E9L5</accession>
<organism evidence="2">
    <name type="scientific">hydrocarbon metagenome</name>
    <dbReference type="NCBI Taxonomy" id="938273"/>
    <lineage>
        <taxon>unclassified sequences</taxon>
        <taxon>metagenomes</taxon>
        <taxon>ecological metagenomes</taxon>
    </lineage>
</organism>
<evidence type="ECO:0000313" key="2">
    <source>
        <dbReference type="EMBL" id="KUG05339.1"/>
    </source>
</evidence>
<feature type="transmembrane region" description="Helical" evidence="1">
    <location>
        <begin position="62"/>
        <end position="81"/>
    </location>
</feature>
<protein>
    <submittedName>
        <fullName evidence="2">Uncharacterized protein</fullName>
    </submittedName>
</protein>
<keyword evidence="1" id="KW-0812">Transmembrane</keyword>
<proteinExistence type="predicted"/>
<feature type="transmembrane region" description="Helical" evidence="1">
    <location>
        <begin position="7"/>
        <end position="28"/>
    </location>
</feature>
<sequence length="87" mass="9421">MNKRLHLILLTFSIGLAIIGILILFNSLELGRGIMSEMMAQNGGSMNTDTYHIYLQAAISNFRILGTISTILGGAGCLLYLNKICSS</sequence>
<evidence type="ECO:0000256" key="1">
    <source>
        <dbReference type="SAM" id="Phobius"/>
    </source>
</evidence>
<keyword evidence="1" id="KW-1133">Transmembrane helix</keyword>
<reference evidence="2" key="1">
    <citation type="journal article" date="2015" name="Proc. Natl. Acad. Sci. U.S.A.">
        <title>Networks of energetic and metabolic interactions define dynamics in microbial communities.</title>
        <authorList>
            <person name="Embree M."/>
            <person name="Liu J.K."/>
            <person name="Al-Bassam M.M."/>
            <person name="Zengler K."/>
        </authorList>
    </citation>
    <scope>NUCLEOTIDE SEQUENCE</scope>
</reference>
<comment type="caution">
    <text evidence="2">The sequence shown here is derived from an EMBL/GenBank/DDBJ whole genome shotgun (WGS) entry which is preliminary data.</text>
</comment>
<dbReference type="AlphaFoldDB" id="A0A0W8E9L5"/>
<dbReference type="EMBL" id="LNQE01001819">
    <property type="protein sequence ID" value="KUG05339.1"/>
    <property type="molecule type" value="Genomic_DNA"/>
</dbReference>